<feature type="domain" description="5'-Nucleotidase C-terminal" evidence="4">
    <location>
        <begin position="294"/>
        <end position="420"/>
    </location>
</feature>
<dbReference type="AlphaFoldDB" id="A0A0F4LWB3"/>
<dbReference type="InterPro" id="IPR004843">
    <property type="entry name" value="Calcineurin-like_PHP"/>
</dbReference>
<dbReference type="GO" id="GO:0046872">
    <property type="term" value="F:metal ion binding"/>
    <property type="evidence" value="ECO:0007669"/>
    <property type="project" value="InterPro"/>
</dbReference>
<dbReference type="InterPro" id="IPR036907">
    <property type="entry name" value="5'-Nucleotdase_C_sf"/>
</dbReference>
<evidence type="ECO:0000256" key="1">
    <source>
        <dbReference type="ARBA" id="ARBA00022729"/>
    </source>
</evidence>
<dbReference type="Gene3D" id="3.90.780.10">
    <property type="entry name" value="5'-Nucleotidase, C-terminal domain"/>
    <property type="match status" value="1"/>
</dbReference>
<dbReference type="Proteomes" id="UP000033558">
    <property type="component" value="Unassembled WGS sequence"/>
</dbReference>
<dbReference type="GO" id="GO:0009166">
    <property type="term" value="P:nucleotide catabolic process"/>
    <property type="evidence" value="ECO:0007669"/>
    <property type="project" value="InterPro"/>
</dbReference>
<dbReference type="PANTHER" id="PTHR11575">
    <property type="entry name" value="5'-NUCLEOTIDASE-RELATED"/>
    <property type="match status" value="1"/>
</dbReference>
<dbReference type="RefSeq" id="WP_046315830.1">
    <property type="nucleotide sequence ID" value="NZ_JBHSZT010000003.1"/>
</dbReference>
<evidence type="ECO:0000259" key="3">
    <source>
        <dbReference type="Pfam" id="PF00149"/>
    </source>
</evidence>
<accession>A0A0F4LWB3</accession>
<dbReference type="HOGENOM" id="CLU_005854_8_1_9"/>
<name>A0A0F4LWB3_9LACO</name>
<reference evidence="5 6" key="1">
    <citation type="submission" date="2015-01" db="EMBL/GenBank/DDBJ databases">
        <title>Comparative genomics of the lactic acid bacteria isolated from the honey bee gut.</title>
        <authorList>
            <person name="Ellegaard K.M."/>
            <person name="Tamarit D."/>
            <person name="Javelind E."/>
            <person name="Olofsson T."/>
            <person name="Andersson S.G."/>
            <person name="Vasquez A."/>
        </authorList>
    </citation>
    <scope>NUCLEOTIDE SEQUENCE [LARGE SCALE GENOMIC DNA]</scope>
    <source>
        <strain evidence="5 6">Bin4</strain>
    </source>
</reference>
<dbReference type="SUPFAM" id="SSF55816">
    <property type="entry name" value="5'-nucleotidase (syn. UDP-sugar hydrolase), C-terminal domain"/>
    <property type="match status" value="1"/>
</dbReference>
<keyword evidence="2" id="KW-0378">Hydrolase</keyword>
<dbReference type="STRING" id="1218492.JG30_04430"/>
<comment type="similarity">
    <text evidence="2">Belongs to the 5'-nucleotidase family.</text>
</comment>
<dbReference type="PROSITE" id="PS00785">
    <property type="entry name" value="5_NUCLEOTIDASE_1"/>
    <property type="match status" value="1"/>
</dbReference>
<keyword evidence="2" id="KW-0547">Nucleotide-binding</keyword>
<dbReference type="GO" id="GO:0008768">
    <property type="term" value="F:UDP-sugar diphosphatase activity"/>
    <property type="evidence" value="ECO:0007669"/>
    <property type="project" value="TreeGrafter"/>
</dbReference>
<dbReference type="Pfam" id="PF00149">
    <property type="entry name" value="Metallophos"/>
    <property type="match status" value="1"/>
</dbReference>
<dbReference type="GO" id="GO:0008253">
    <property type="term" value="F:5'-nucleotidase activity"/>
    <property type="evidence" value="ECO:0007669"/>
    <property type="project" value="TreeGrafter"/>
</dbReference>
<dbReference type="EMBL" id="JXJQ01000005">
    <property type="protein sequence ID" value="KJY62653.1"/>
    <property type="molecule type" value="Genomic_DNA"/>
</dbReference>
<dbReference type="Pfam" id="PF02872">
    <property type="entry name" value="5_nucleotid_C"/>
    <property type="match status" value="1"/>
</dbReference>
<sequence length="461" mass="52978">MTEKIHIIHTNDLHSHFENYPRIERFVKEQRHLDQQTGWQTLLFDLGDAADRAHPLTEATHAQANIRWLNKLHYDGVTIGNSEGLYFDHQTLETMYNQANFDVILGNLYETNGQLPHFAQPYKIITTKQHTKIGILGLTAPYLLTYPLMNWDIKLVQQVLPQLIAQIAPQVDVLILLSHLGLSTDRYLCQKYPQLNIIIGSHTHHLLINGELDQQTFLAAAEKYGHYIGNIYFTLEDHQIQQISAHPTLTANLPVLPTDQQVITNYARKGHRLLQQQKIAFLPQRYTATGLGAHSSIQLTLTAMEQATQTTAAMISSGLFLTDLSQGILTADDLHEQLPHSIHLMKTKLKGQELWRFVMEVEKNRGFLRNFHQKGMGFRGKIFGEIYFGGIQVQPGTRQVFYQHQELIPEKTYEIALLDHYLFIPFFPTLQIVGDNQIIYPDFLRTVVAKYLARKYPLKKE</sequence>
<dbReference type="GO" id="GO:0030288">
    <property type="term" value="C:outer membrane-bounded periplasmic space"/>
    <property type="evidence" value="ECO:0007669"/>
    <property type="project" value="TreeGrafter"/>
</dbReference>
<dbReference type="InterPro" id="IPR011240">
    <property type="entry name" value="Pesterase_YunD"/>
</dbReference>
<proteinExistence type="inferred from homology"/>
<evidence type="ECO:0000313" key="5">
    <source>
        <dbReference type="EMBL" id="KJY62653.1"/>
    </source>
</evidence>
<dbReference type="OrthoDB" id="9793179at2"/>
<dbReference type="PANTHER" id="PTHR11575:SF23">
    <property type="entry name" value="5-NUCLEOTIDASE FAMILY PROTEIN"/>
    <property type="match status" value="1"/>
</dbReference>
<evidence type="ECO:0000259" key="4">
    <source>
        <dbReference type="Pfam" id="PF02872"/>
    </source>
</evidence>
<evidence type="ECO:0000256" key="2">
    <source>
        <dbReference type="RuleBase" id="RU362119"/>
    </source>
</evidence>
<gene>
    <name evidence="5" type="primary">ybiB</name>
    <name evidence="5" type="ORF">JG30_04430</name>
</gene>
<feature type="domain" description="Calcineurin-like phosphoesterase" evidence="3">
    <location>
        <begin position="6"/>
        <end position="205"/>
    </location>
</feature>
<keyword evidence="6" id="KW-1185">Reference proteome</keyword>
<dbReference type="PRINTS" id="PR01607">
    <property type="entry name" value="APYRASEFAMLY"/>
</dbReference>
<dbReference type="SUPFAM" id="SSF56300">
    <property type="entry name" value="Metallo-dependent phosphatases"/>
    <property type="match status" value="1"/>
</dbReference>
<dbReference type="PATRIC" id="fig|1218492.5.peg.566"/>
<evidence type="ECO:0000313" key="6">
    <source>
        <dbReference type="Proteomes" id="UP000033558"/>
    </source>
</evidence>
<organism evidence="5 6">
    <name type="scientific">Bombilactobacillus mellifer</name>
    <dbReference type="NCBI Taxonomy" id="1218492"/>
    <lineage>
        <taxon>Bacteria</taxon>
        <taxon>Bacillati</taxon>
        <taxon>Bacillota</taxon>
        <taxon>Bacilli</taxon>
        <taxon>Lactobacillales</taxon>
        <taxon>Lactobacillaceae</taxon>
        <taxon>Bombilactobacillus</taxon>
    </lineage>
</organism>
<dbReference type="InterPro" id="IPR006146">
    <property type="entry name" value="5'-Nucleotdase_CS"/>
</dbReference>
<dbReference type="PIRSF" id="PIRSF036361">
    <property type="entry name" value="YunD"/>
    <property type="match status" value="1"/>
</dbReference>
<keyword evidence="1" id="KW-0732">Signal</keyword>
<dbReference type="CDD" id="cd00845">
    <property type="entry name" value="MPP_UshA_N_like"/>
    <property type="match status" value="1"/>
</dbReference>
<dbReference type="Gene3D" id="3.60.21.10">
    <property type="match status" value="1"/>
</dbReference>
<dbReference type="InterPro" id="IPR008334">
    <property type="entry name" value="5'-Nucleotdase_C"/>
</dbReference>
<protein>
    <submittedName>
        <fullName evidence="5">Calcineurin-like phosphoesterase family protein</fullName>
    </submittedName>
</protein>
<dbReference type="InterPro" id="IPR006179">
    <property type="entry name" value="5_nucleotidase/apyrase"/>
</dbReference>
<comment type="caution">
    <text evidence="5">The sequence shown here is derived from an EMBL/GenBank/DDBJ whole genome shotgun (WGS) entry which is preliminary data.</text>
</comment>
<dbReference type="GO" id="GO:0000166">
    <property type="term" value="F:nucleotide binding"/>
    <property type="evidence" value="ECO:0007669"/>
    <property type="project" value="UniProtKB-KW"/>
</dbReference>
<dbReference type="InterPro" id="IPR029052">
    <property type="entry name" value="Metallo-depent_PP-like"/>
</dbReference>